<name>A0ABS5YRB4_9ACTN</name>
<protein>
    <submittedName>
        <fullName evidence="2">FAD-binding oxidoreductase</fullName>
    </submittedName>
</protein>
<feature type="domain" description="FAD dependent oxidoreductase" evidence="1">
    <location>
        <begin position="35"/>
        <end position="418"/>
    </location>
</feature>
<gene>
    <name evidence="2" type="ORF">KOI35_21015</name>
</gene>
<accession>A0ABS5YRB4</accession>
<evidence type="ECO:0000313" key="3">
    <source>
        <dbReference type="Proteomes" id="UP001519654"/>
    </source>
</evidence>
<dbReference type="Gene3D" id="3.30.9.10">
    <property type="entry name" value="D-Amino Acid Oxidase, subunit A, domain 2"/>
    <property type="match status" value="1"/>
</dbReference>
<dbReference type="PANTHER" id="PTHR13847:SF281">
    <property type="entry name" value="FAD DEPENDENT OXIDOREDUCTASE DOMAIN-CONTAINING PROTEIN"/>
    <property type="match status" value="1"/>
</dbReference>
<dbReference type="Gene3D" id="3.50.50.60">
    <property type="entry name" value="FAD/NAD(P)-binding domain"/>
    <property type="match status" value="1"/>
</dbReference>
<dbReference type="Pfam" id="PF01266">
    <property type="entry name" value="DAO"/>
    <property type="match status" value="1"/>
</dbReference>
<dbReference type="InterPro" id="IPR036188">
    <property type="entry name" value="FAD/NAD-bd_sf"/>
</dbReference>
<proteinExistence type="predicted"/>
<dbReference type="PANTHER" id="PTHR13847">
    <property type="entry name" value="SARCOSINE DEHYDROGENASE-RELATED"/>
    <property type="match status" value="1"/>
</dbReference>
<dbReference type="EMBL" id="JAHKKG010000006">
    <property type="protein sequence ID" value="MBU2665997.1"/>
    <property type="molecule type" value="Genomic_DNA"/>
</dbReference>
<dbReference type="Proteomes" id="UP001519654">
    <property type="component" value="Unassembled WGS sequence"/>
</dbReference>
<sequence>MIERSLVDAEPAVFWTSRGGAPAPQPPARDGDSADLVIVGGGFTGLWAAVQALQDDPGADVLILEASSPGYGASGRNGGFVSESLTHGIGHGRARWPADQARLIELGRRNVAEIAKTLDEAGIDADLRLIGKTTWATAPHHVGELAGLAALYEEAGDRVTLLDAAAARADVHSPTYLGGLRIHESGGLVDPAALVYGLARLAESLGARRCDNSPVVGMKADKSGIELTVGAAAGGAAAGGGSVTSGAAAGASGVRVRARRVLIATNAYPSPLRRIRPYVLPVYDHVLVTEPLSAAQWDAIGWSERQGLTDNGNQFHYYRPTADGRILWGGYDAIYHFGGRVRAAYEQRAATHRLLARHFFATFPQLEGLRFTHRWGGVIDSTSRFTPIFGTAHGGRVAYAVGYTGLGVASSRFGARVALDLLSGEPSELTELAMVRRRGVPFPPEPVRWPVVAFTRQQMIRADANGGRRGAWLSLLDRFGVGFDS</sequence>
<keyword evidence="3" id="KW-1185">Reference proteome</keyword>
<evidence type="ECO:0000259" key="1">
    <source>
        <dbReference type="Pfam" id="PF01266"/>
    </source>
</evidence>
<evidence type="ECO:0000313" key="2">
    <source>
        <dbReference type="EMBL" id="MBU2665997.1"/>
    </source>
</evidence>
<dbReference type="SUPFAM" id="SSF51905">
    <property type="entry name" value="FAD/NAD(P)-binding domain"/>
    <property type="match status" value="1"/>
</dbReference>
<reference evidence="2 3" key="1">
    <citation type="submission" date="2021-06" db="EMBL/GenBank/DDBJ databases">
        <title>Actinoplanes lichenicola sp. nov., and Actinoplanes ovalisporus sp. nov., isolated from lichen in Thailand.</title>
        <authorList>
            <person name="Saeng-In P."/>
            <person name="Kanchanasin P."/>
            <person name="Yuki M."/>
            <person name="Kudo T."/>
            <person name="Ohkuma M."/>
            <person name="Phongsopitanun W."/>
            <person name="Tanasupawat S."/>
        </authorList>
    </citation>
    <scope>NUCLEOTIDE SEQUENCE [LARGE SCALE GENOMIC DNA]</scope>
    <source>
        <strain evidence="2 3">NBRC 110975</strain>
    </source>
</reference>
<comment type="caution">
    <text evidence="2">The sequence shown here is derived from an EMBL/GenBank/DDBJ whole genome shotgun (WGS) entry which is preliminary data.</text>
</comment>
<organism evidence="2 3">
    <name type="scientific">Paractinoplanes bogorensis</name>
    <dbReference type="NCBI Taxonomy" id="1610840"/>
    <lineage>
        <taxon>Bacteria</taxon>
        <taxon>Bacillati</taxon>
        <taxon>Actinomycetota</taxon>
        <taxon>Actinomycetes</taxon>
        <taxon>Micromonosporales</taxon>
        <taxon>Micromonosporaceae</taxon>
        <taxon>Paractinoplanes</taxon>
    </lineage>
</organism>
<dbReference type="InterPro" id="IPR006076">
    <property type="entry name" value="FAD-dep_OxRdtase"/>
</dbReference>
<dbReference type="RefSeq" id="WP_215789197.1">
    <property type="nucleotide sequence ID" value="NZ_JAHKKG010000006.1"/>
</dbReference>